<keyword evidence="1" id="KW-1133">Transmembrane helix</keyword>
<keyword evidence="1" id="KW-0812">Transmembrane</keyword>
<accession>A0A0F7LAU2</accession>
<evidence type="ECO:0000313" key="2">
    <source>
        <dbReference type="EMBL" id="AKH48286.1"/>
    </source>
</evidence>
<evidence type="ECO:0000256" key="1">
    <source>
        <dbReference type="SAM" id="Phobius"/>
    </source>
</evidence>
<proteinExistence type="predicted"/>
<sequence length="57" mass="6836">MKKIVKPCLLKQKFMLQHLINSFTNHLVITIGLKKAIFYLYQQILMVMNKMVNQWLV</sequence>
<feature type="transmembrane region" description="Helical" evidence="1">
    <location>
        <begin position="23"/>
        <end position="41"/>
    </location>
</feature>
<dbReference type="EMBL" id="KR029602">
    <property type="protein sequence ID" value="AKH48286.1"/>
    <property type="molecule type" value="Genomic_DNA"/>
</dbReference>
<reference evidence="2" key="2">
    <citation type="submission" date="2015-03" db="EMBL/GenBank/DDBJ databases">
        <authorList>
            <person name="Chow C.-E.T."/>
            <person name="Winget D.M."/>
            <person name="White R.A.III."/>
            <person name="Hallam S.J."/>
            <person name="Suttle C.A."/>
        </authorList>
    </citation>
    <scope>NUCLEOTIDE SEQUENCE</scope>
    <source>
        <strain evidence="2">Oxic1_7</strain>
    </source>
</reference>
<organism evidence="2">
    <name type="scientific">uncultured marine virus</name>
    <dbReference type="NCBI Taxonomy" id="186617"/>
    <lineage>
        <taxon>Viruses</taxon>
        <taxon>environmental samples</taxon>
    </lineage>
</organism>
<reference evidence="2" key="1">
    <citation type="journal article" date="2015" name="Front. Microbiol.">
        <title>Combining genomic sequencing methods to explore viral diversity and reveal potential virus-host interactions.</title>
        <authorList>
            <person name="Chow C.E."/>
            <person name="Winget D.M."/>
            <person name="White R.A.III."/>
            <person name="Hallam S.J."/>
            <person name="Suttle C.A."/>
        </authorList>
    </citation>
    <scope>NUCLEOTIDE SEQUENCE</scope>
    <source>
        <strain evidence="2">Oxic1_7</strain>
    </source>
</reference>
<protein>
    <submittedName>
        <fullName evidence="2">Uncharacterized protein</fullName>
    </submittedName>
</protein>
<name>A0A0F7LAU2_9VIRU</name>
<keyword evidence="1" id="KW-0472">Membrane</keyword>